<dbReference type="EMBL" id="CP016908">
    <property type="protein sequence ID" value="APS00240.1"/>
    <property type="molecule type" value="Genomic_DNA"/>
</dbReference>
<evidence type="ECO:0000313" key="1">
    <source>
        <dbReference type="EMBL" id="APS00240.1"/>
    </source>
</evidence>
<reference evidence="1 2" key="1">
    <citation type="submission" date="2016-08" db="EMBL/GenBank/DDBJ databases">
        <title>Identification and validation of antigenic proteins from Pajaroellobacter abortibovis using de-novo genome sequence assembly and reverse vaccinology.</title>
        <authorList>
            <person name="Welly B.T."/>
            <person name="Miller M.R."/>
            <person name="Stott J.L."/>
            <person name="Blanchard M.T."/>
            <person name="Islas-Trejo A.D."/>
            <person name="O'Rourke S.M."/>
            <person name="Young A.E."/>
            <person name="Medrano J.F."/>
            <person name="Van Eenennaam A.L."/>
        </authorList>
    </citation>
    <scope>NUCLEOTIDE SEQUENCE [LARGE SCALE GENOMIC DNA]</scope>
    <source>
        <strain evidence="1 2">BTF92-0548A/99-0131</strain>
    </source>
</reference>
<dbReference type="AlphaFoldDB" id="A0A1L6MXK9"/>
<evidence type="ECO:0000313" key="2">
    <source>
        <dbReference type="Proteomes" id="UP000185544"/>
    </source>
</evidence>
<dbReference type="STRING" id="1882918.BCY86_05745"/>
<gene>
    <name evidence="1" type="ORF">BCY86_05745</name>
</gene>
<accession>A0A1L6MXK9</accession>
<dbReference type="Proteomes" id="UP000185544">
    <property type="component" value="Chromosome"/>
</dbReference>
<protein>
    <submittedName>
        <fullName evidence="1">Uncharacterized protein</fullName>
    </submittedName>
</protein>
<sequence>MFNGPSSYHQNFSIPSLYAQADFYTVAVGEYPAEFMLKIDYRFNKVDVPMIRFREVVLQMVLVRAPFTLASLSWYPIHLLAYREMSNAIAGLPSFSDAHALMTRFARALK</sequence>
<dbReference type="KEGG" id="pabo:BCY86_05745"/>
<proteinExistence type="predicted"/>
<keyword evidence="2" id="KW-1185">Reference proteome</keyword>
<name>A0A1L6MXK9_9BACT</name>
<organism evidence="1 2">
    <name type="scientific">Pajaroellobacter abortibovis</name>
    <dbReference type="NCBI Taxonomy" id="1882918"/>
    <lineage>
        <taxon>Bacteria</taxon>
        <taxon>Pseudomonadati</taxon>
        <taxon>Myxococcota</taxon>
        <taxon>Polyangia</taxon>
        <taxon>Polyangiales</taxon>
        <taxon>Polyangiaceae</taxon>
    </lineage>
</organism>